<gene>
    <name evidence="1" type="ORF">HPB50_005060</name>
</gene>
<proteinExistence type="predicted"/>
<evidence type="ECO:0000313" key="2">
    <source>
        <dbReference type="Proteomes" id="UP000821845"/>
    </source>
</evidence>
<sequence>MSQERQPDDTSVFYKTGGPLEVAAIPGPTMPERPLLCVYWCVEVGKRHARFPHDGLCDFLFYHLDGNRVPFAMWEKSRCAAKIVATASASKRTLMGVSIDGERGKETREKLSEDEGVRAAVQLWKHNVKHHGVNYVVGDPSEVRAAADKHLEVFEAFHDIQLILHAFHGTDASEKSYTLLGLQPRDAGTKTDEWATLIQSLVTTHNIDLLVLNTHVTKWAPDCVVSGPAILRNTLTQPLPDIDTAVRLINKTSLPDTVVVIFSLSVAVVKFAISPTLPEPSGYGAVCKSATIEEYRMACWDEMKSATLVDEAQVMIGKLGPHGQPCLWESKETVTHKVKSVFDRYKRARFGWAIDRIEKADLYDTCRDTALPGGYPLTRTVRKLIRDQPATTH</sequence>
<protein>
    <submittedName>
        <fullName evidence="1">Uncharacterized protein</fullName>
    </submittedName>
</protein>
<evidence type="ECO:0000313" key="1">
    <source>
        <dbReference type="EMBL" id="KAH6935308.1"/>
    </source>
</evidence>
<dbReference type="EMBL" id="CM023483">
    <property type="protein sequence ID" value="KAH6935308.1"/>
    <property type="molecule type" value="Genomic_DNA"/>
</dbReference>
<dbReference type="Proteomes" id="UP000821845">
    <property type="component" value="Chromosome 3"/>
</dbReference>
<name>A0ACB7SKA7_HYAAI</name>
<keyword evidence="2" id="KW-1185">Reference proteome</keyword>
<organism evidence="1 2">
    <name type="scientific">Hyalomma asiaticum</name>
    <name type="common">Tick</name>
    <dbReference type="NCBI Taxonomy" id="266040"/>
    <lineage>
        <taxon>Eukaryota</taxon>
        <taxon>Metazoa</taxon>
        <taxon>Ecdysozoa</taxon>
        <taxon>Arthropoda</taxon>
        <taxon>Chelicerata</taxon>
        <taxon>Arachnida</taxon>
        <taxon>Acari</taxon>
        <taxon>Parasitiformes</taxon>
        <taxon>Ixodida</taxon>
        <taxon>Ixodoidea</taxon>
        <taxon>Ixodidae</taxon>
        <taxon>Hyalomminae</taxon>
        <taxon>Hyalomma</taxon>
    </lineage>
</organism>
<reference evidence="1" key="1">
    <citation type="submission" date="2020-05" db="EMBL/GenBank/DDBJ databases">
        <title>Large-scale comparative analyses of tick genomes elucidate their genetic diversity and vector capacities.</title>
        <authorList>
            <person name="Jia N."/>
            <person name="Wang J."/>
            <person name="Shi W."/>
            <person name="Du L."/>
            <person name="Sun Y."/>
            <person name="Zhan W."/>
            <person name="Jiang J."/>
            <person name="Wang Q."/>
            <person name="Zhang B."/>
            <person name="Ji P."/>
            <person name="Sakyi L.B."/>
            <person name="Cui X."/>
            <person name="Yuan T."/>
            <person name="Jiang B."/>
            <person name="Yang W."/>
            <person name="Lam T.T.-Y."/>
            <person name="Chang Q."/>
            <person name="Ding S."/>
            <person name="Wang X."/>
            <person name="Zhu J."/>
            <person name="Ruan X."/>
            <person name="Zhao L."/>
            <person name="Wei J."/>
            <person name="Que T."/>
            <person name="Du C."/>
            <person name="Cheng J."/>
            <person name="Dai P."/>
            <person name="Han X."/>
            <person name="Huang E."/>
            <person name="Gao Y."/>
            <person name="Liu J."/>
            <person name="Shao H."/>
            <person name="Ye R."/>
            <person name="Li L."/>
            <person name="Wei W."/>
            <person name="Wang X."/>
            <person name="Wang C."/>
            <person name="Yang T."/>
            <person name="Huo Q."/>
            <person name="Li W."/>
            <person name="Guo W."/>
            <person name="Chen H."/>
            <person name="Zhou L."/>
            <person name="Ni X."/>
            <person name="Tian J."/>
            <person name="Zhou Y."/>
            <person name="Sheng Y."/>
            <person name="Liu T."/>
            <person name="Pan Y."/>
            <person name="Xia L."/>
            <person name="Li J."/>
            <person name="Zhao F."/>
            <person name="Cao W."/>
        </authorList>
    </citation>
    <scope>NUCLEOTIDE SEQUENCE</scope>
    <source>
        <strain evidence="1">Hyas-2018</strain>
    </source>
</reference>
<comment type="caution">
    <text evidence="1">The sequence shown here is derived from an EMBL/GenBank/DDBJ whole genome shotgun (WGS) entry which is preliminary data.</text>
</comment>
<accession>A0ACB7SKA7</accession>